<dbReference type="InterPro" id="IPR024185">
    <property type="entry name" value="FTHF_cligase-like_sf"/>
</dbReference>
<keyword evidence="4" id="KW-0460">Magnesium</keyword>
<keyword evidence="4" id="KW-0479">Metal-binding</keyword>
<evidence type="ECO:0000313" key="5">
    <source>
        <dbReference type="EMBL" id="NTS63985.1"/>
    </source>
</evidence>
<dbReference type="EMBL" id="JABULH010000001">
    <property type="protein sequence ID" value="NTS63985.1"/>
    <property type="molecule type" value="Genomic_DNA"/>
</dbReference>
<evidence type="ECO:0000256" key="3">
    <source>
        <dbReference type="ARBA" id="ARBA00022840"/>
    </source>
</evidence>
<dbReference type="Pfam" id="PF01812">
    <property type="entry name" value="5-FTHF_cyc-lig"/>
    <property type="match status" value="1"/>
</dbReference>
<evidence type="ECO:0000256" key="4">
    <source>
        <dbReference type="RuleBase" id="RU361279"/>
    </source>
</evidence>
<evidence type="ECO:0000313" key="6">
    <source>
        <dbReference type="Proteomes" id="UP000621447"/>
    </source>
</evidence>
<reference evidence="5 6" key="1">
    <citation type="submission" date="2020-06" db="EMBL/GenBank/DDBJ databases">
        <title>Sphingomonas hominis sp. nov., a member of the Sphingomonas, isolated from the hair of a 22-year-old girl.</title>
        <authorList>
            <person name="Zhang D.-F."/>
            <person name="Cui X.-W."/>
        </authorList>
    </citation>
    <scope>NUCLEOTIDE SEQUENCE [LARGE SCALE GENOMIC DNA]</scope>
    <source>
        <strain evidence="5 6">HHU CXW</strain>
    </source>
</reference>
<sequence length="180" mass="19724">MTDKKQLRGDMRRIRDAFVVRARPTISVPAPLRALFAPDMIVVAYVAVGSEADPGPLIAAARAAGCRIALPHVVDRATPLVFVPWNEDDALVDGPYRLRQPALGNERLAPDLVLTPLVAFDRALNRVGQGAGHYDRAFADYPNATRIGVAWSVQEVADIEPDAWDAPLHAIVTEQEWITR</sequence>
<comment type="similarity">
    <text evidence="1 4">Belongs to the 5-formyltetrahydrofolate cyclo-ligase family.</text>
</comment>
<dbReference type="NCBIfam" id="TIGR02727">
    <property type="entry name" value="MTHFS_bact"/>
    <property type="match status" value="1"/>
</dbReference>
<dbReference type="Proteomes" id="UP000621447">
    <property type="component" value="Unassembled WGS sequence"/>
</dbReference>
<accession>A0ABX2JJH8</accession>
<evidence type="ECO:0000256" key="2">
    <source>
        <dbReference type="ARBA" id="ARBA00022741"/>
    </source>
</evidence>
<protein>
    <recommendedName>
        <fullName evidence="4">5-formyltetrahydrofolate cyclo-ligase</fullName>
        <ecNumber evidence="4">6.3.3.2</ecNumber>
    </recommendedName>
</protein>
<proteinExistence type="inferred from homology"/>
<organism evidence="5 6">
    <name type="scientific">Sphingomonas hominis</name>
    <dbReference type="NCBI Taxonomy" id="2741495"/>
    <lineage>
        <taxon>Bacteria</taxon>
        <taxon>Pseudomonadati</taxon>
        <taxon>Pseudomonadota</taxon>
        <taxon>Alphaproteobacteria</taxon>
        <taxon>Sphingomonadales</taxon>
        <taxon>Sphingomonadaceae</taxon>
        <taxon>Sphingomonas</taxon>
    </lineage>
</organism>
<dbReference type="InterPro" id="IPR002698">
    <property type="entry name" value="FTHF_cligase"/>
</dbReference>
<dbReference type="GO" id="GO:0030272">
    <property type="term" value="F:5-formyltetrahydrofolate cyclo-ligase activity"/>
    <property type="evidence" value="ECO:0007669"/>
    <property type="project" value="UniProtKB-EC"/>
</dbReference>
<dbReference type="InterPro" id="IPR037171">
    <property type="entry name" value="NagB/RpiA_transferase-like"/>
</dbReference>
<dbReference type="RefSeq" id="WP_174192063.1">
    <property type="nucleotide sequence ID" value="NZ_JABULH010000001.1"/>
</dbReference>
<keyword evidence="5" id="KW-0436">Ligase</keyword>
<name>A0ABX2JJH8_9SPHN</name>
<dbReference type="PANTHER" id="PTHR23407">
    <property type="entry name" value="ATPASE INHIBITOR/5-FORMYLTETRAHYDROFOLATE CYCLO-LIGASE"/>
    <property type="match status" value="1"/>
</dbReference>
<comment type="caution">
    <text evidence="5">The sequence shown here is derived from an EMBL/GenBank/DDBJ whole genome shotgun (WGS) entry which is preliminary data.</text>
</comment>
<dbReference type="PANTHER" id="PTHR23407:SF1">
    <property type="entry name" value="5-FORMYLTETRAHYDROFOLATE CYCLO-LIGASE"/>
    <property type="match status" value="1"/>
</dbReference>
<dbReference type="PIRSF" id="PIRSF006806">
    <property type="entry name" value="FTHF_cligase"/>
    <property type="match status" value="1"/>
</dbReference>
<dbReference type="EC" id="6.3.3.2" evidence="4"/>
<comment type="catalytic activity">
    <reaction evidence="4">
        <text>(6S)-5-formyl-5,6,7,8-tetrahydrofolate + ATP = (6R)-5,10-methenyltetrahydrofolate + ADP + phosphate</text>
        <dbReference type="Rhea" id="RHEA:10488"/>
        <dbReference type="ChEBI" id="CHEBI:30616"/>
        <dbReference type="ChEBI" id="CHEBI:43474"/>
        <dbReference type="ChEBI" id="CHEBI:57455"/>
        <dbReference type="ChEBI" id="CHEBI:57457"/>
        <dbReference type="ChEBI" id="CHEBI:456216"/>
        <dbReference type="EC" id="6.3.3.2"/>
    </reaction>
</comment>
<dbReference type="SUPFAM" id="SSF100950">
    <property type="entry name" value="NagB/RpiA/CoA transferase-like"/>
    <property type="match status" value="1"/>
</dbReference>
<evidence type="ECO:0000256" key="1">
    <source>
        <dbReference type="ARBA" id="ARBA00010638"/>
    </source>
</evidence>
<comment type="cofactor">
    <cofactor evidence="4">
        <name>Mg(2+)</name>
        <dbReference type="ChEBI" id="CHEBI:18420"/>
    </cofactor>
</comment>
<keyword evidence="6" id="KW-1185">Reference proteome</keyword>
<gene>
    <name evidence="5" type="ORF">HRV97_02270</name>
</gene>
<keyword evidence="2 4" id="KW-0547">Nucleotide-binding</keyword>
<dbReference type="Gene3D" id="3.40.50.10420">
    <property type="entry name" value="NagB/RpiA/CoA transferase-like"/>
    <property type="match status" value="1"/>
</dbReference>
<keyword evidence="3 4" id="KW-0067">ATP-binding</keyword>